<keyword evidence="2" id="KW-1185">Reference proteome</keyword>
<accession>A0ABT5UV51</accession>
<gene>
    <name evidence="1" type="ORF">PTZ04_20030</name>
</gene>
<evidence type="ECO:0000313" key="1">
    <source>
        <dbReference type="EMBL" id="MDE1472553.1"/>
    </source>
</evidence>
<proteinExistence type="predicted"/>
<name>A0ABT5UV51_EUBLI</name>
<reference evidence="1 2" key="1">
    <citation type="submission" date="2023-02" db="EMBL/GenBank/DDBJ databases">
        <title>Comparative genome analysis of Eubacterium limosum species.</title>
        <authorList>
            <person name="Bak J.E."/>
        </authorList>
    </citation>
    <scope>NUCLEOTIDE SEQUENCE [LARGE SCALE GENOMIC DNA]</scope>
    <source>
        <strain evidence="1 2">KGMB01548</strain>
    </source>
</reference>
<organism evidence="1 2">
    <name type="scientific">Eubacterium limosum</name>
    <dbReference type="NCBI Taxonomy" id="1736"/>
    <lineage>
        <taxon>Bacteria</taxon>
        <taxon>Bacillati</taxon>
        <taxon>Bacillota</taxon>
        <taxon>Clostridia</taxon>
        <taxon>Eubacteriales</taxon>
        <taxon>Eubacteriaceae</taxon>
        <taxon>Eubacterium</taxon>
    </lineage>
</organism>
<protein>
    <recommendedName>
        <fullName evidence="3">DpnD/PcfM-like protein</fullName>
    </recommendedName>
</protein>
<evidence type="ECO:0008006" key="3">
    <source>
        <dbReference type="Google" id="ProtNLM"/>
    </source>
</evidence>
<comment type="caution">
    <text evidence="1">The sequence shown here is derived from an EMBL/GenBank/DDBJ whole genome shotgun (WGS) entry which is preliminary data.</text>
</comment>
<dbReference type="EMBL" id="JAQSVD010000016">
    <property type="protein sequence ID" value="MDE1472553.1"/>
    <property type="molecule type" value="Genomic_DNA"/>
</dbReference>
<sequence>MIMKIDMDNEEIQVISKRLMDKNEEVYNIMENMYVVGSKENYDWLMESKAQLENGQYAVHDLFEEDADPDQ</sequence>
<dbReference type="Proteomes" id="UP001215087">
    <property type="component" value="Unassembled WGS sequence"/>
</dbReference>
<evidence type="ECO:0000313" key="2">
    <source>
        <dbReference type="Proteomes" id="UP001215087"/>
    </source>
</evidence>
<dbReference type="RefSeq" id="WP_227209254.1">
    <property type="nucleotide sequence ID" value="NZ_JAJCLO010000022.1"/>
</dbReference>